<organism evidence="1 2">
    <name type="scientific">Moryella indoligenes</name>
    <dbReference type="NCBI Taxonomy" id="371674"/>
    <lineage>
        <taxon>Bacteria</taxon>
        <taxon>Bacillati</taxon>
        <taxon>Bacillota</taxon>
        <taxon>Clostridia</taxon>
        <taxon>Lachnospirales</taxon>
        <taxon>Lachnospiraceae</taxon>
        <taxon>Moryella</taxon>
    </lineage>
</organism>
<name>A0AAE4AL25_9FIRM</name>
<dbReference type="GO" id="GO:0004177">
    <property type="term" value="F:aminopeptidase activity"/>
    <property type="evidence" value="ECO:0007669"/>
    <property type="project" value="InterPro"/>
</dbReference>
<gene>
    <name evidence="1" type="ORF">J2S20_001389</name>
</gene>
<evidence type="ECO:0000313" key="2">
    <source>
        <dbReference type="Proteomes" id="UP001241537"/>
    </source>
</evidence>
<sequence length="734" mass="83157">MDENMRALAAAESGELRAAETEASLCRERIELAMERIRLIPEDRGVPDPFHGFFCDVAQYLLQFAALRESLHSGCYRTKSLAEMQAIQSGLYRDMLPENYPSSWLNPACAALRCRSAEEDAQRGDPEGTRRQEAMENATRLGQLLSALYAELYALLPLCYADREADMAPILELFLQCYGLFTAGEIPKSETLRNVLYWYAFDYLDVTVPERTEALLEPEESVQASLYHGFSREDLRYLFFSGDYVSESCLKTAEFLNSLPEEELQLAAETFTEGFAEGFRAMGRALQNKSTVAIRYLRGFERLVEREAELFAAQGLRTILPPPASRLTERIPGRGARMQSLSPNRQFDYDHRFDAAIFWDKAFTDRKLTELRAAYEARREAAGRYAGPAVMEYFGEESFEPLRCTDALAFTEKQRRLLNLYMAELSEITEQYMPGDETSFTIIAWPLPEIGEFFPALFRDIVRINTLDNAHWRILQQQLIDLLDRCDYAEIVGTGRNETSLRIALRELRDPEKETRFENCVSDVNIPAGEVFTSPVLKGTEGLLHVSEVYIDGLLFKDLRIRVADGQTTELSCGNFSDPEENRRFVVENIMGNHASLPMGEFAIGTNTLAAAVAARYGIERQMPILIAEKTGPHFAFGDTCYSHEEDTMTYNPDGKAIIARDNEISARRHDCPAEAYFNHHKDITIPYAEIGRLSAVMRDGGRVDIICDGRFVLPGLSELNEPLRELLYGGQRD</sequence>
<keyword evidence="2" id="KW-1185">Reference proteome</keyword>
<evidence type="ECO:0008006" key="3">
    <source>
        <dbReference type="Google" id="ProtNLM"/>
    </source>
</evidence>
<protein>
    <recommendedName>
        <fullName evidence="3">Thermophilic metalloprotease (M29)</fullName>
    </recommendedName>
</protein>
<accession>A0AAE4AL25</accession>
<dbReference type="InterPro" id="IPR000787">
    <property type="entry name" value="Peptidase_M29"/>
</dbReference>
<evidence type="ECO:0000313" key="1">
    <source>
        <dbReference type="EMBL" id="MDQ0152695.1"/>
    </source>
</evidence>
<proteinExistence type="predicted"/>
<dbReference type="EMBL" id="JAUSTO010000007">
    <property type="protein sequence ID" value="MDQ0152695.1"/>
    <property type="molecule type" value="Genomic_DNA"/>
</dbReference>
<reference evidence="1" key="1">
    <citation type="submission" date="2023-07" db="EMBL/GenBank/DDBJ databases">
        <title>Genomic Encyclopedia of Type Strains, Phase IV (KMG-IV): sequencing the most valuable type-strain genomes for metagenomic binning, comparative biology and taxonomic classification.</title>
        <authorList>
            <person name="Goeker M."/>
        </authorList>
    </citation>
    <scope>NUCLEOTIDE SEQUENCE</scope>
    <source>
        <strain evidence="1">DSM 19659</strain>
    </source>
</reference>
<dbReference type="SUPFAM" id="SSF144052">
    <property type="entry name" value="Thermophilic metalloprotease-like"/>
    <property type="match status" value="1"/>
</dbReference>
<dbReference type="GO" id="GO:0006508">
    <property type="term" value="P:proteolysis"/>
    <property type="evidence" value="ECO:0007669"/>
    <property type="project" value="InterPro"/>
</dbReference>
<dbReference type="Pfam" id="PF02073">
    <property type="entry name" value="Peptidase_M29"/>
    <property type="match status" value="1"/>
</dbReference>
<dbReference type="AlphaFoldDB" id="A0AAE4AL25"/>
<dbReference type="RefSeq" id="WP_307254499.1">
    <property type="nucleotide sequence ID" value="NZ_JAUSTO010000007.1"/>
</dbReference>
<comment type="caution">
    <text evidence="1">The sequence shown here is derived from an EMBL/GenBank/DDBJ whole genome shotgun (WGS) entry which is preliminary data.</text>
</comment>
<dbReference type="Proteomes" id="UP001241537">
    <property type="component" value="Unassembled WGS sequence"/>
</dbReference>